<keyword evidence="4" id="KW-0326">Glycosidase</keyword>
<dbReference type="SUPFAM" id="SSF51445">
    <property type="entry name" value="(Trans)glycosidases"/>
    <property type="match status" value="1"/>
</dbReference>
<dbReference type="OrthoDB" id="3938502at2759"/>
<dbReference type="Pfam" id="PF14508">
    <property type="entry name" value="GH97_N"/>
    <property type="match status" value="1"/>
</dbReference>
<reference evidence="9 10" key="1">
    <citation type="submission" date="2021-01" db="EMBL/GenBank/DDBJ databases">
        <title>Cercospora kikuchii MAFF 305040 whole genome shotgun sequence.</title>
        <authorList>
            <person name="Kashiwa T."/>
            <person name="Suzuki T."/>
        </authorList>
    </citation>
    <scope>NUCLEOTIDE SEQUENCE [LARGE SCALE GENOMIC DNA]</scope>
    <source>
        <strain evidence="9 10">MAFF 305040</strain>
    </source>
</reference>
<dbReference type="InterPro" id="IPR029486">
    <property type="entry name" value="GH97_N"/>
</dbReference>
<feature type="signal peptide" evidence="5">
    <location>
        <begin position="1"/>
        <end position="28"/>
    </location>
</feature>
<dbReference type="InterPro" id="IPR013785">
    <property type="entry name" value="Aldolase_TIM"/>
</dbReference>
<gene>
    <name evidence="9" type="ORF">CKM354_000446200</name>
</gene>
<feature type="domain" description="Glycosyl-hydrolase 97 catalytic" evidence="6">
    <location>
        <begin position="294"/>
        <end position="431"/>
    </location>
</feature>
<organism evidence="9 10">
    <name type="scientific">Cercospora kikuchii</name>
    <dbReference type="NCBI Taxonomy" id="84275"/>
    <lineage>
        <taxon>Eukaryota</taxon>
        <taxon>Fungi</taxon>
        <taxon>Dikarya</taxon>
        <taxon>Ascomycota</taxon>
        <taxon>Pezizomycotina</taxon>
        <taxon>Dothideomycetes</taxon>
        <taxon>Dothideomycetidae</taxon>
        <taxon>Mycosphaerellales</taxon>
        <taxon>Mycosphaerellaceae</taxon>
        <taxon>Cercospora</taxon>
    </lineage>
</organism>
<dbReference type="InterPro" id="IPR052720">
    <property type="entry name" value="Glycosyl_hydrolase_97"/>
</dbReference>
<evidence type="ECO:0000313" key="10">
    <source>
        <dbReference type="Proteomes" id="UP000825890"/>
    </source>
</evidence>
<name>A0A9P3FEM7_9PEZI</name>
<dbReference type="PANTHER" id="PTHR35803">
    <property type="entry name" value="GLUCAN 1,4-ALPHA-GLUCOSIDASE SUSB-RELATED"/>
    <property type="match status" value="1"/>
</dbReference>
<dbReference type="GO" id="GO:0030246">
    <property type="term" value="F:carbohydrate binding"/>
    <property type="evidence" value="ECO:0007669"/>
    <property type="project" value="InterPro"/>
</dbReference>
<dbReference type="EC" id="3.2.1.22" evidence="2"/>
<dbReference type="InterPro" id="IPR019563">
    <property type="entry name" value="GH97_catalytic"/>
</dbReference>
<dbReference type="Pfam" id="PF10566">
    <property type="entry name" value="Glyco_hydro_97"/>
    <property type="match status" value="1"/>
</dbReference>
<dbReference type="RefSeq" id="XP_044655634.1">
    <property type="nucleotide sequence ID" value="XM_044799699.1"/>
</dbReference>
<dbReference type="PANTHER" id="PTHR35803:SF2">
    <property type="entry name" value="RETAINING ALPHA-GALACTOSIDASE"/>
    <property type="match status" value="1"/>
</dbReference>
<keyword evidence="3" id="KW-0378">Hydrolase</keyword>
<dbReference type="InterPro" id="IPR029483">
    <property type="entry name" value="GH97_C"/>
</dbReference>
<dbReference type="Proteomes" id="UP000825890">
    <property type="component" value="Unassembled WGS sequence"/>
</dbReference>
<feature type="domain" description="Glycosyl-hydrolase 97 N-terminal" evidence="7">
    <location>
        <begin position="40"/>
        <end position="268"/>
    </location>
</feature>
<dbReference type="Gene3D" id="2.70.98.10">
    <property type="match status" value="1"/>
</dbReference>
<evidence type="ECO:0000313" key="9">
    <source>
        <dbReference type="EMBL" id="GIZ41147.1"/>
    </source>
</evidence>
<dbReference type="AlphaFoldDB" id="A0A9P3FEM7"/>
<protein>
    <recommendedName>
        <fullName evidence="2">alpha-galactosidase</fullName>
        <ecNumber evidence="2">3.2.1.22</ecNumber>
    </recommendedName>
</protein>
<keyword evidence="10" id="KW-1185">Reference proteome</keyword>
<evidence type="ECO:0000256" key="1">
    <source>
        <dbReference type="ARBA" id="ARBA00001255"/>
    </source>
</evidence>
<dbReference type="Pfam" id="PF14509">
    <property type="entry name" value="GH97_C"/>
    <property type="match status" value="1"/>
</dbReference>
<dbReference type="EMBL" id="BOLY01000003">
    <property type="protein sequence ID" value="GIZ41147.1"/>
    <property type="molecule type" value="Genomic_DNA"/>
</dbReference>
<feature type="chain" id="PRO_5040349022" description="alpha-galactosidase" evidence="5">
    <location>
        <begin position="29"/>
        <end position="636"/>
    </location>
</feature>
<dbReference type="Gene3D" id="3.20.20.70">
    <property type="entry name" value="Aldolase class I"/>
    <property type="match status" value="1"/>
</dbReference>
<evidence type="ECO:0000256" key="5">
    <source>
        <dbReference type="SAM" id="SignalP"/>
    </source>
</evidence>
<dbReference type="Gene3D" id="2.60.40.1180">
    <property type="entry name" value="Golgi alpha-mannosidase II"/>
    <property type="match status" value="1"/>
</dbReference>
<accession>A0A9P3FEM7</accession>
<proteinExistence type="predicted"/>
<evidence type="ECO:0000259" key="8">
    <source>
        <dbReference type="Pfam" id="PF14509"/>
    </source>
</evidence>
<dbReference type="GO" id="GO:0004557">
    <property type="term" value="F:alpha-galactosidase activity"/>
    <property type="evidence" value="ECO:0007669"/>
    <property type="project" value="UniProtKB-EC"/>
</dbReference>
<feature type="domain" description="Glycosyl-hydrolase 97 C-terminal oligomerisation" evidence="8">
    <location>
        <begin position="525"/>
        <end position="622"/>
    </location>
</feature>
<comment type="catalytic activity">
    <reaction evidence="1">
        <text>Hydrolysis of terminal, non-reducing alpha-D-galactose residues in alpha-D-galactosides, including galactose oligosaccharides, galactomannans and galactolipids.</text>
        <dbReference type="EC" id="3.2.1.22"/>
    </reaction>
</comment>
<evidence type="ECO:0000256" key="4">
    <source>
        <dbReference type="ARBA" id="ARBA00023295"/>
    </source>
</evidence>
<dbReference type="InterPro" id="IPR014718">
    <property type="entry name" value="GH-type_carb-bd"/>
</dbReference>
<keyword evidence="5" id="KW-0732">Signal</keyword>
<comment type="caution">
    <text evidence="9">The sequence shown here is derived from an EMBL/GenBank/DDBJ whole genome shotgun (WGS) entry which is preliminary data.</text>
</comment>
<evidence type="ECO:0000256" key="2">
    <source>
        <dbReference type="ARBA" id="ARBA00012755"/>
    </source>
</evidence>
<dbReference type="InterPro" id="IPR017853">
    <property type="entry name" value="GH"/>
</dbReference>
<sequence length="636" mass="70313">MAYHKATLVGAACLFLGSSAGLIPRAESWTVALDPIQAIINQDQDGKLSFDCQAQGRTVISASNIGLQTSGGDIGPQFTSCKAQEQTLDRIKYSIPVGRATNRAATYRTQSLDCQTADGRDVQFDVRVGVDGCAWRLKVPNGQYEVTGETSKWVFAQNGETYLMDDPENTSYEGEWIRSSVAQGLSGSRRVMMPYLADASTTVAGQWILLEEGAVDGSWQGSQLTHSDGSLEYTWQLAEGGTVNVQSSVFTPWRIAVVGDLSTLFQTHFDQDNAAPTNITDMSWIKPGAVAWSWLPEINSPRDLNRQKQYTDLAANEGWPFVLVDEGWDAAWVPELVSYAQDKGVSVLLWYHSNQWRSTEDVARNIANMKQWGVKGTKIDFFLSDKQATHKQMDYILSQTAEAQLMVNFHGCPPPRGRQRQWPHLMTVEGIRGDELYTLAFRHTVVPFTRNLIGSADFTPSLYTAAGVFSTEEKQREQSYQCSVGCGLARSVVFESAWQHPGDKPEVIAEYNLAARMYKQLPTMWQSSDLLDGSYPGRATIVGRRSDAADRYYFAGVFNDGEQMFDFKPKSLPEGTTFVLDIVHDSPGDDGNRTAVERTIERNVNSGSTIKIPVKTNGGFTIVACEIPGDDGGCMY</sequence>
<evidence type="ECO:0000256" key="3">
    <source>
        <dbReference type="ARBA" id="ARBA00022801"/>
    </source>
</evidence>
<evidence type="ECO:0000259" key="6">
    <source>
        <dbReference type="Pfam" id="PF10566"/>
    </source>
</evidence>
<dbReference type="InterPro" id="IPR013780">
    <property type="entry name" value="Glyco_hydro_b"/>
</dbReference>
<dbReference type="GeneID" id="68290037"/>
<evidence type="ECO:0000259" key="7">
    <source>
        <dbReference type="Pfam" id="PF14508"/>
    </source>
</evidence>